<reference evidence="1" key="1">
    <citation type="journal article" date="2014" name="Front. Microbiol.">
        <title>High frequency of phylogenetically diverse reductive dehalogenase-homologous genes in deep subseafloor sedimentary metagenomes.</title>
        <authorList>
            <person name="Kawai M."/>
            <person name="Futagami T."/>
            <person name="Toyoda A."/>
            <person name="Takaki Y."/>
            <person name="Nishi S."/>
            <person name="Hori S."/>
            <person name="Arai W."/>
            <person name="Tsubouchi T."/>
            <person name="Morono Y."/>
            <person name="Uchiyama I."/>
            <person name="Ito T."/>
            <person name="Fujiyama A."/>
            <person name="Inagaki F."/>
            <person name="Takami H."/>
        </authorList>
    </citation>
    <scope>NUCLEOTIDE SEQUENCE</scope>
    <source>
        <strain evidence="1">Expedition CK06-06</strain>
    </source>
</reference>
<evidence type="ECO:0000313" key="1">
    <source>
        <dbReference type="EMBL" id="GAI28422.1"/>
    </source>
</evidence>
<organism evidence="1">
    <name type="scientific">marine sediment metagenome</name>
    <dbReference type="NCBI Taxonomy" id="412755"/>
    <lineage>
        <taxon>unclassified sequences</taxon>
        <taxon>metagenomes</taxon>
        <taxon>ecological metagenomes</taxon>
    </lineage>
</organism>
<gene>
    <name evidence="1" type="ORF">S06H3_30379</name>
</gene>
<dbReference type="AlphaFoldDB" id="X1M9V6"/>
<dbReference type="EMBL" id="BARV01017885">
    <property type="protein sequence ID" value="GAI28422.1"/>
    <property type="molecule type" value="Genomic_DNA"/>
</dbReference>
<protein>
    <submittedName>
        <fullName evidence="1">Uncharacterized protein</fullName>
    </submittedName>
</protein>
<name>X1M9V6_9ZZZZ</name>
<sequence length="47" mass="4843">MVNPTGKVLISVVEVTVSAHMSSSHPYSHVKIATVAIIGLASGNIIL</sequence>
<comment type="caution">
    <text evidence="1">The sequence shown here is derived from an EMBL/GenBank/DDBJ whole genome shotgun (WGS) entry which is preliminary data.</text>
</comment>
<proteinExistence type="predicted"/>
<accession>X1M9V6</accession>